<evidence type="ECO:0000313" key="14">
    <source>
        <dbReference type="EMBL" id="RZS44955.1"/>
    </source>
</evidence>
<dbReference type="InterPro" id="IPR007315">
    <property type="entry name" value="PIG-V/Gpi18"/>
</dbReference>
<evidence type="ECO:0000256" key="12">
    <source>
        <dbReference type="ARBA" id="ARBA00024033"/>
    </source>
</evidence>
<comment type="similarity">
    <text evidence="12">Belongs to the glycosyltransferase 87 family.</text>
</comment>
<feature type="transmembrane region" description="Helical" evidence="13">
    <location>
        <begin position="328"/>
        <end position="346"/>
    </location>
</feature>
<organism evidence="14 15">
    <name type="scientific">Herbihabitans rhizosphaerae</name>
    <dbReference type="NCBI Taxonomy" id="1872711"/>
    <lineage>
        <taxon>Bacteria</taxon>
        <taxon>Bacillati</taxon>
        <taxon>Actinomycetota</taxon>
        <taxon>Actinomycetes</taxon>
        <taxon>Pseudonocardiales</taxon>
        <taxon>Pseudonocardiaceae</taxon>
        <taxon>Herbihabitans</taxon>
    </lineage>
</organism>
<keyword evidence="10 13" id="KW-1133">Transmembrane helix</keyword>
<evidence type="ECO:0000256" key="8">
    <source>
        <dbReference type="ARBA" id="ARBA00022692"/>
    </source>
</evidence>
<proteinExistence type="inferred from homology"/>
<name>A0A4Q7L6I0_9PSEU</name>
<keyword evidence="7" id="KW-0808">Transferase</keyword>
<dbReference type="EMBL" id="SGWQ01000001">
    <property type="protein sequence ID" value="RZS44955.1"/>
    <property type="molecule type" value="Genomic_DNA"/>
</dbReference>
<keyword evidence="4" id="KW-1003">Cell membrane</keyword>
<feature type="transmembrane region" description="Helical" evidence="13">
    <location>
        <begin position="352"/>
        <end position="368"/>
    </location>
</feature>
<evidence type="ECO:0000256" key="9">
    <source>
        <dbReference type="ARBA" id="ARBA00022824"/>
    </source>
</evidence>
<feature type="transmembrane region" description="Helical" evidence="13">
    <location>
        <begin position="27"/>
        <end position="52"/>
    </location>
</feature>
<feature type="transmembrane region" description="Helical" evidence="13">
    <location>
        <begin position="375"/>
        <end position="400"/>
    </location>
</feature>
<evidence type="ECO:0000256" key="11">
    <source>
        <dbReference type="ARBA" id="ARBA00023136"/>
    </source>
</evidence>
<accession>A0A4Q7L6I0</accession>
<evidence type="ECO:0000256" key="2">
    <source>
        <dbReference type="ARBA" id="ARBA00004651"/>
    </source>
</evidence>
<evidence type="ECO:0000256" key="4">
    <source>
        <dbReference type="ARBA" id="ARBA00022475"/>
    </source>
</evidence>
<dbReference type="GO" id="GO:0005886">
    <property type="term" value="C:plasma membrane"/>
    <property type="evidence" value="ECO:0007669"/>
    <property type="project" value="UniProtKB-SubCell"/>
</dbReference>
<evidence type="ECO:0000256" key="13">
    <source>
        <dbReference type="SAM" id="Phobius"/>
    </source>
</evidence>
<evidence type="ECO:0000256" key="3">
    <source>
        <dbReference type="ARBA" id="ARBA00004687"/>
    </source>
</evidence>
<dbReference type="GO" id="GO:0000009">
    <property type="term" value="F:alpha-1,6-mannosyltransferase activity"/>
    <property type="evidence" value="ECO:0007669"/>
    <property type="project" value="InterPro"/>
</dbReference>
<gene>
    <name evidence="14" type="ORF">EV193_101836</name>
</gene>
<keyword evidence="5" id="KW-0337">GPI-anchor biosynthesis</keyword>
<feature type="transmembrane region" description="Helical" evidence="13">
    <location>
        <begin position="121"/>
        <end position="144"/>
    </location>
</feature>
<protein>
    <submittedName>
        <fullName evidence="14">Uncharacterized protein DUF2029</fullName>
    </submittedName>
</protein>
<evidence type="ECO:0000256" key="5">
    <source>
        <dbReference type="ARBA" id="ARBA00022502"/>
    </source>
</evidence>
<sequence length="401" mass="42686">MPETAEPDSGAAEPVEPDRRKPMMRRIVVVLAPALIYLSIRQLGLLFASWLARENKTPLGDALTSWDGQWFLGIAAGGYDHAPASLADAYGNRLPETPLAFFPGYPMLVRGLASIDGPNGLFSLVTSAFVITIAFGIVAAYGLARLGASIRGGSQYTGWILVALFAASPMAIVLSMTYSEAMFCAFAVWALVGVVERKWWLAGLCCGLAGFVRPTGIALLFAVGLAVAVALIKRRESWRPLLAGLIAPVGLVAYLGWVASRTGRWDGWFALQQRGWDSGFDGGAATWKFSIEALTTGRSVLEVATVGVIVSALVLLLIGFRMRLEWPLLAYAIGVLVMDLGANGLMNSKARLLLPAFTLLIPIAVALAKRRPTTVLGVLAAAAVTSAWIGAYAITSWGYAI</sequence>
<feature type="transmembrane region" description="Helical" evidence="13">
    <location>
        <begin position="199"/>
        <end position="232"/>
    </location>
</feature>
<dbReference type="Proteomes" id="UP000294257">
    <property type="component" value="Unassembled WGS sequence"/>
</dbReference>
<comment type="caution">
    <text evidence="14">The sequence shown here is derived from an EMBL/GenBank/DDBJ whole genome shotgun (WGS) entry which is preliminary data.</text>
</comment>
<comment type="pathway">
    <text evidence="3">Glycolipid biosynthesis; glycosylphosphatidylinositol-anchor biosynthesis.</text>
</comment>
<dbReference type="PANTHER" id="PTHR12468">
    <property type="entry name" value="GPI MANNOSYLTRANSFERASE 2"/>
    <property type="match status" value="1"/>
</dbReference>
<reference evidence="14 15" key="1">
    <citation type="submission" date="2019-02" db="EMBL/GenBank/DDBJ databases">
        <title>Genomic Encyclopedia of Type Strains, Phase IV (KMG-IV): sequencing the most valuable type-strain genomes for metagenomic binning, comparative biology and taxonomic classification.</title>
        <authorList>
            <person name="Goeker M."/>
        </authorList>
    </citation>
    <scope>NUCLEOTIDE SEQUENCE [LARGE SCALE GENOMIC DNA]</scope>
    <source>
        <strain evidence="14 15">DSM 101727</strain>
    </source>
</reference>
<comment type="subcellular location">
    <subcellularLocation>
        <location evidence="2">Cell membrane</location>
        <topology evidence="2">Multi-pass membrane protein</topology>
    </subcellularLocation>
    <subcellularLocation>
        <location evidence="1">Endoplasmic reticulum membrane</location>
        <topology evidence="1">Multi-pass membrane protein</topology>
    </subcellularLocation>
</comment>
<dbReference type="Pfam" id="PF09594">
    <property type="entry name" value="GT87"/>
    <property type="match status" value="1"/>
</dbReference>
<evidence type="ECO:0000256" key="7">
    <source>
        <dbReference type="ARBA" id="ARBA00022679"/>
    </source>
</evidence>
<keyword evidence="9" id="KW-0256">Endoplasmic reticulum</keyword>
<keyword evidence="15" id="KW-1185">Reference proteome</keyword>
<evidence type="ECO:0000256" key="10">
    <source>
        <dbReference type="ARBA" id="ARBA00022989"/>
    </source>
</evidence>
<dbReference type="GO" id="GO:0006506">
    <property type="term" value="P:GPI anchor biosynthetic process"/>
    <property type="evidence" value="ECO:0007669"/>
    <property type="project" value="UniProtKB-UniPathway"/>
</dbReference>
<feature type="transmembrane region" description="Helical" evidence="13">
    <location>
        <begin position="303"/>
        <end position="321"/>
    </location>
</feature>
<dbReference type="PANTHER" id="PTHR12468:SF2">
    <property type="entry name" value="GPI MANNOSYLTRANSFERASE 2"/>
    <property type="match status" value="1"/>
</dbReference>
<dbReference type="GO" id="GO:0004376">
    <property type="term" value="F:GPI mannosyltransferase activity"/>
    <property type="evidence" value="ECO:0007669"/>
    <property type="project" value="InterPro"/>
</dbReference>
<evidence type="ECO:0000256" key="1">
    <source>
        <dbReference type="ARBA" id="ARBA00004477"/>
    </source>
</evidence>
<keyword evidence="11 13" id="KW-0472">Membrane</keyword>
<dbReference type="AlphaFoldDB" id="A0A4Q7L6I0"/>
<dbReference type="InterPro" id="IPR018584">
    <property type="entry name" value="GT87"/>
</dbReference>
<feature type="transmembrane region" description="Helical" evidence="13">
    <location>
        <begin position="156"/>
        <end position="179"/>
    </location>
</feature>
<dbReference type="UniPathway" id="UPA00196"/>
<keyword evidence="8 13" id="KW-0812">Transmembrane</keyword>
<evidence type="ECO:0000313" key="15">
    <source>
        <dbReference type="Proteomes" id="UP000294257"/>
    </source>
</evidence>
<evidence type="ECO:0000256" key="6">
    <source>
        <dbReference type="ARBA" id="ARBA00022676"/>
    </source>
</evidence>
<feature type="transmembrane region" description="Helical" evidence="13">
    <location>
        <begin position="241"/>
        <end position="259"/>
    </location>
</feature>
<keyword evidence="6" id="KW-0328">Glycosyltransferase</keyword>